<dbReference type="Proteomes" id="UP001258994">
    <property type="component" value="Chromosome"/>
</dbReference>
<dbReference type="Gene3D" id="2.60.40.10">
    <property type="entry name" value="Immunoglobulins"/>
    <property type="match status" value="1"/>
</dbReference>
<dbReference type="Gene3D" id="2.60.40.2810">
    <property type="match status" value="1"/>
</dbReference>
<dbReference type="InterPro" id="IPR013783">
    <property type="entry name" value="Ig-like_fold"/>
</dbReference>
<keyword evidence="2" id="KW-1185">Reference proteome</keyword>
<dbReference type="InterPro" id="IPR024079">
    <property type="entry name" value="MetalloPept_cat_dom_sf"/>
</dbReference>
<dbReference type="Gene3D" id="3.40.390.10">
    <property type="entry name" value="Collagenase (Catalytic Domain)"/>
    <property type="match status" value="1"/>
</dbReference>
<sequence length="929" mass="101431">MTLYSSLYKYSLLWLGCFACLSLSCLVKADINETLWQDVPIVMSVNSSVTESLNAFSNNTPSNIVPASQYRLVDLNRELLKQKLQQHRQIISLPLPNGELIDIELSENSVLPNALQAKYPSIKTYTGVQVGHPEHVGRFEYTEQGFHGVLHYQNDTIYIDPQQSGNQQQYLSYYKKHALAQTIAVETSVLALPKVASIRAMGNTNVSSVNKIYRIAFAATGEYSQFHGGTKAATISAIATLVNRLNQVFSVELGLTLQLAENNDAVIYLDPDTDPFDNDDFDVYNNPEVLRTQLGSENFDLGHVLTTGAGGIALVAGACDNDAYEEGEQSFYPLKAMGVTGREAPVTDSFYIDFVAHELGHQLGAEHSFNSESEYCNFNRDWNSAYEPGSGSTIMGYAGICAPENVQSNSDAYFHAHSIAQIHDYLTADPYYIGQNCGQTVASDNNAPQITLSKVLTENVTIPAKTPFQLTASASDSDQDRLTYNWEQFDLGSATSSAAMMQKDDGIRPLFRSFKPTDDGKRVLPTLASILSGDLVAGETYATTTRALNFKLSVRDQKGAVTMQQVTLQVDGSAGPFSVSAPSQSTYWAATTTNTIHWDVANTNVAPINCQYVNIDLSLDDGGHFSQRLVSNADNSGSADVSTPQGVHKQARLKVSCSDNIFFAISAKFEIFNSTAANVAPKITAVVEQLSTLEDTPLDLNAAQFNIIDPDTRYPEGISLSIQPGPHYQVNGNKVIPEANFYGQLQLQVIANDGTDSSEPLALTVEVIAVNDPPTATDDNFKTTSETIIDLDVLANDSDLEGQALTLASFNYQGNGLLSLHNNKIRYQSAPDFIGDEQLSYRVIDSAGAISNANIVITVSAKPNNSSSGGSLWPLSFIFLLVCQFFRCLNLSYSIQILRKFGTELNSACCHSTLLNIFKHNLKMYLHLK</sequence>
<dbReference type="RefSeq" id="WP_348392909.1">
    <property type="nucleotide sequence ID" value="NZ_CP134145.1"/>
</dbReference>
<reference evidence="2" key="1">
    <citation type="submission" date="2023-09" db="EMBL/GenBank/DDBJ databases">
        <authorList>
            <person name="Li S."/>
            <person name="Li X."/>
            <person name="Zhang C."/>
            <person name="Zhao Z."/>
        </authorList>
    </citation>
    <scope>NUCLEOTIDE SEQUENCE [LARGE SCALE GENOMIC DNA]</scope>
    <source>
        <strain evidence="2">SQ149</strain>
    </source>
</reference>
<evidence type="ECO:0000313" key="1">
    <source>
        <dbReference type="EMBL" id="WNC73799.1"/>
    </source>
</evidence>
<dbReference type="Pfam" id="PF17963">
    <property type="entry name" value="Big_9"/>
    <property type="match status" value="1"/>
</dbReference>
<name>A0ABY9TY48_9GAMM</name>
<organism evidence="1 2">
    <name type="scientific">Thalassotalea psychrophila</name>
    <dbReference type="NCBI Taxonomy" id="3065647"/>
    <lineage>
        <taxon>Bacteria</taxon>
        <taxon>Pseudomonadati</taxon>
        <taxon>Pseudomonadota</taxon>
        <taxon>Gammaproteobacteria</taxon>
        <taxon>Alteromonadales</taxon>
        <taxon>Colwelliaceae</taxon>
        <taxon>Thalassotalea</taxon>
    </lineage>
</organism>
<protein>
    <submittedName>
        <fullName evidence="1">M12 family metallo-peptidase</fullName>
    </submittedName>
</protein>
<accession>A0ABY9TY48</accession>
<dbReference type="SUPFAM" id="SSF55486">
    <property type="entry name" value="Metalloproteases ('zincins'), catalytic domain"/>
    <property type="match status" value="1"/>
</dbReference>
<gene>
    <name evidence="1" type="ORF">RGQ13_07370</name>
</gene>
<dbReference type="Pfam" id="PF13583">
    <property type="entry name" value="Reprolysin_4"/>
    <property type="match status" value="1"/>
</dbReference>
<proteinExistence type="predicted"/>
<dbReference type="EMBL" id="CP134145">
    <property type="protein sequence ID" value="WNC73799.1"/>
    <property type="molecule type" value="Genomic_DNA"/>
</dbReference>
<evidence type="ECO:0000313" key="2">
    <source>
        <dbReference type="Proteomes" id="UP001258994"/>
    </source>
</evidence>